<proteinExistence type="predicted"/>
<keyword evidence="5" id="KW-1185">Reference proteome</keyword>
<name>A0A8I2H8H0_9GAMM</name>
<feature type="region of interest" description="Disordered" evidence="1">
    <location>
        <begin position="164"/>
        <end position="184"/>
    </location>
</feature>
<feature type="compositionally biased region" description="Polar residues" evidence="1">
    <location>
        <begin position="164"/>
        <end position="178"/>
    </location>
</feature>
<dbReference type="RefSeq" id="WP_130127398.1">
    <property type="nucleotide sequence ID" value="NZ_CBCSDF010000001.1"/>
</dbReference>
<accession>A0A8I2H8H0</accession>
<evidence type="ECO:0000256" key="1">
    <source>
        <dbReference type="SAM" id="MobiDB-lite"/>
    </source>
</evidence>
<evidence type="ECO:0000313" key="2">
    <source>
        <dbReference type="EMBL" id="NLR23099.1"/>
    </source>
</evidence>
<dbReference type="EMBL" id="WEIA01000012">
    <property type="protein sequence ID" value="NLR23099.1"/>
    <property type="molecule type" value="Genomic_DNA"/>
</dbReference>
<gene>
    <name evidence="2" type="ORF">F9Y85_17635</name>
    <name evidence="3" type="ORF">R5H13_20560</name>
</gene>
<reference evidence="2" key="1">
    <citation type="submission" date="2019-10" db="EMBL/GenBank/DDBJ databases">
        <authorList>
            <person name="Paulsen S."/>
        </authorList>
    </citation>
    <scope>NUCLEOTIDE SEQUENCE</scope>
    <source>
        <strain evidence="2">LMG 19692</strain>
    </source>
</reference>
<organism evidence="2 4">
    <name type="scientific">Pseudoalteromonas maricaloris</name>
    <dbReference type="NCBI Taxonomy" id="184924"/>
    <lineage>
        <taxon>Bacteria</taxon>
        <taxon>Pseudomonadati</taxon>
        <taxon>Pseudomonadota</taxon>
        <taxon>Gammaproteobacteria</taxon>
        <taxon>Alteromonadales</taxon>
        <taxon>Pseudoalteromonadaceae</taxon>
        <taxon>Pseudoalteromonas</taxon>
    </lineage>
</organism>
<dbReference type="Proteomes" id="UP001304419">
    <property type="component" value="Chromosome 2"/>
</dbReference>
<dbReference type="EMBL" id="CP137579">
    <property type="protein sequence ID" value="WOX31333.1"/>
    <property type="molecule type" value="Genomic_DNA"/>
</dbReference>
<evidence type="ECO:0000313" key="3">
    <source>
        <dbReference type="EMBL" id="WOX31333.1"/>
    </source>
</evidence>
<evidence type="ECO:0000313" key="5">
    <source>
        <dbReference type="Proteomes" id="UP001304419"/>
    </source>
</evidence>
<protein>
    <submittedName>
        <fullName evidence="2">Uncharacterized protein</fullName>
    </submittedName>
</protein>
<dbReference type="Proteomes" id="UP000646877">
    <property type="component" value="Unassembled WGS sequence"/>
</dbReference>
<sequence length="967" mass="106362">MKPFDKWPALMQDAQQGTFDDSLFQSDSDVKNSAQPTRLPMAKVPTIILKALNPHHTDYIRIDPKEARYWHGGLYHHDDRQLLVISNNQAQRLKTVSQGNIKEIFAFIKKSALEAKVEGQFSSGGSKGFSGGAGELSQNGVHLGAAAKYAATSDYSKNDGVGFNSSQGAGTTRPSMGKSNAGIKKTPTKLESTAQPIDTIAPSVIIGQPNPKQIVKLEQNQATKRRFANHVLGPGETAASVVEQYTGTPNESRIYGFNHPQFTIKNPPKAGDKVRVNTGFDVLVKGQFYNSNSVNLIWKGPTSGSKSAILEQVNGNYIPDRGYDWELALPLVAGEYTLTAEAGGATHSVSFSVEESQDQLEIIDFIYIPEDNNFIAVTQSLADILEQEMEVLNPPMEQLKQALAGQQDLSKQDDKVIDAKKALNETLKPLVSGPTANKITEVIGFKGRKYTYVRSDKMANHFRRYKIDTDIRNGRRFSDANGNLDRNKLNKALKNDLSKLKVNFKYDKKLVDTYTTIWGEWARELNKDLNIKRFEKSDYFDASAEARLMRYTHGAGIAANFSPKDGVFSFQADGKVDFAVGEAKAAMSGYYPNKNGYEFKFMMPLKNTTKEREINLGAIRLNATIALFGYAGAKLQAAANVGCTVKQGKMMLEGLTPEQVKALSRADRKFEPVKGELSAFAGVSAGCELTGALQWDNPEKSGKSSFCDLAKLGGKAEGAFGAGAHAGCFIGYEDGRFILRAKLGLIWGVGAGGELVCEIGVDEIVTLAQFVYHQLKNNDYDYLEFIQPLAFNVLYKAVAMHIATGKDITEFVGGTAKDIDEWWRTKVIIHEQAKAIMQRVEQAPEMLKFTVPESKGAFLNLLANPNLASLIDSDTYSWQGLNEQRENTIIIILKHILCTEELDEVLQHMGKGGTKCSQEEGLSQLNSILEGAQQREFDAWRRKLPSRARSGSVAVAMLNISPFVALA</sequence>
<reference evidence="3 5" key="2">
    <citation type="submission" date="2023-10" db="EMBL/GenBank/DDBJ databases">
        <title>To unveil natural product biosynthetic capacity in Pseudoalteromonas.</title>
        <authorList>
            <person name="Wang J."/>
        </authorList>
    </citation>
    <scope>NUCLEOTIDE SEQUENCE [LARGE SCALE GENOMIC DNA]</scope>
    <source>
        <strain evidence="3 5">DSM 15914</strain>
    </source>
</reference>
<evidence type="ECO:0000313" key="4">
    <source>
        <dbReference type="Proteomes" id="UP000646877"/>
    </source>
</evidence>
<dbReference type="AlphaFoldDB" id="A0A8I2H8H0"/>